<accession>A0ACB8A994</accession>
<dbReference type="EMBL" id="MU267768">
    <property type="protein sequence ID" value="KAH7909287.1"/>
    <property type="molecule type" value="Genomic_DNA"/>
</dbReference>
<gene>
    <name evidence="1" type="ORF">BJ138DRAFT_1199794</name>
</gene>
<name>A0ACB8A994_9AGAM</name>
<protein>
    <submittedName>
        <fullName evidence="1">Aspartic peptidase domain-containing protein</fullName>
    </submittedName>
</protein>
<evidence type="ECO:0000313" key="1">
    <source>
        <dbReference type="EMBL" id="KAH7909287.1"/>
    </source>
</evidence>
<comment type="caution">
    <text evidence="1">The sequence shown here is derived from an EMBL/GenBank/DDBJ whole genome shotgun (WGS) entry which is preliminary data.</text>
</comment>
<organism evidence="1 2">
    <name type="scientific">Hygrophoropsis aurantiaca</name>
    <dbReference type="NCBI Taxonomy" id="72124"/>
    <lineage>
        <taxon>Eukaryota</taxon>
        <taxon>Fungi</taxon>
        <taxon>Dikarya</taxon>
        <taxon>Basidiomycota</taxon>
        <taxon>Agaricomycotina</taxon>
        <taxon>Agaricomycetes</taxon>
        <taxon>Agaricomycetidae</taxon>
        <taxon>Boletales</taxon>
        <taxon>Coniophorineae</taxon>
        <taxon>Hygrophoropsidaceae</taxon>
        <taxon>Hygrophoropsis</taxon>
    </lineage>
</organism>
<reference evidence="1" key="1">
    <citation type="journal article" date="2021" name="New Phytol.">
        <title>Evolutionary innovations through gain and loss of genes in the ectomycorrhizal Boletales.</title>
        <authorList>
            <person name="Wu G."/>
            <person name="Miyauchi S."/>
            <person name="Morin E."/>
            <person name="Kuo A."/>
            <person name="Drula E."/>
            <person name="Varga T."/>
            <person name="Kohler A."/>
            <person name="Feng B."/>
            <person name="Cao Y."/>
            <person name="Lipzen A."/>
            <person name="Daum C."/>
            <person name="Hundley H."/>
            <person name="Pangilinan J."/>
            <person name="Johnson J."/>
            <person name="Barry K."/>
            <person name="LaButti K."/>
            <person name="Ng V."/>
            <person name="Ahrendt S."/>
            <person name="Min B."/>
            <person name="Choi I.G."/>
            <person name="Park H."/>
            <person name="Plett J.M."/>
            <person name="Magnuson J."/>
            <person name="Spatafora J.W."/>
            <person name="Nagy L.G."/>
            <person name="Henrissat B."/>
            <person name="Grigoriev I.V."/>
            <person name="Yang Z.L."/>
            <person name="Xu J."/>
            <person name="Martin F.M."/>
        </authorList>
    </citation>
    <scope>NUCLEOTIDE SEQUENCE</scope>
    <source>
        <strain evidence="1">ATCC 28755</strain>
    </source>
</reference>
<dbReference type="Proteomes" id="UP000790377">
    <property type="component" value="Unassembled WGS sequence"/>
</dbReference>
<keyword evidence="2" id="KW-1185">Reference proteome</keyword>
<sequence length="454" mass="48095">MDLLVVVLTLLPFTLSAPQHQGHTNPLHIPLKRRYRADRAINLPRIADNLRIKYGYEPVDLAKRAISTEVPISDNNNDVAYSGVLSIGTPPQNFDLDLDTGSSDLWVVTNQCPSCPMNVPAFDYTKSSTFVPSSSTTEITYGLGAVTGTISQDIVSFGGFTVSNQTLLAVTKYSSFGDEMSGILGLGFQSLSSQQAPPFWVTLLNSNALTEPVMSFYLKRSKNEIASAPGGVLTLGGTNSSLYTGNIEFMNIPNATTPILYWSLQITAFTIQGQPVSFPEENSLAVIDTGTSLIGVPSSILENIWAQIPGSVPLTGDWDGYKAFPCETNITVTVSFGGTTWAINTEDLNAGQISVPSATGAVGAMCIGGIFDLGKPLSTGDNVPSWIIGDAFLKNVYTVFRADPPSIGFAQLAPGLDDSASGDNSSNGGASQHSNNAIFFSVIVTLIAALALLN</sequence>
<evidence type="ECO:0000313" key="2">
    <source>
        <dbReference type="Proteomes" id="UP000790377"/>
    </source>
</evidence>
<proteinExistence type="predicted"/>